<accession>A0A0K0FJR6</accession>
<name>A0A0K0FJR6_STRVS</name>
<evidence type="ECO:0000256" key="1">
    <source>
        <dbReference type="SAM" id="MobiDB-lite"/>
    </source>
</evidence>
<reference evidence="2" key="1">
    <citation type="submission" date="2014-07" db="EMBL/GenBank/DDBJ databases">
        <authorList>
            <person name="Martin A.A"/>
            <person name="De Silva N."/>
        </authorList>
    </citation>
    <scope>NUCLEOTIDE SEQUENCE</scope>
</reference>
<evidence type="ECO:0000313" key="2">
    <source>
        <dbReference type="Proteomes" id="UP000035680"/>
    </source>
</evidence>
<proteinExistence type="predicted"/>
<dbReference type="STRING" id="75913.A0A0K0FJR6"/>
<protein>
    <submittedName>
        <fullName evidence="3">Transposase</fullName>
    </submittedName>
</protein>
<keyword evidence="2" id="KW-1185">Reference proteome</keyword>
<dbReference type="WBParaSite" id="SVE_0914100.1">
    <property type="protein sequence ID" value="SVE_0914100.1"/>
    <property type="gene ID" value="SVE_0914100"/>
</dbReference>
<reference evidence="3" key="2">
    <citation type="submission" date="2015-08" db="UniProtKB">
        <authorList>
            <consortium name="WormBaseParasite"/>
        </authorList>
    </citation>
    <scope>IDENTIFICATION</scope>
</reference>
<evidence type="ECO:0000313" key="3">
    <source>
        <dbReference type="WBParaSite" id="SVE_0914100.1"/>
    </source>
</evidence>
<dbReference type="AlphaFoldDB" id="A0A0K0FJR6"/>
<organism evidence="2 3">
    <name type="scientific">Strongyloides venezuelensis</name>
    <name type="common">Threadworm</name>
    <dbReference type="NCBI Taxonomy" id="75913"/>
    <lineage>
        <taxon>Eukaryota</taxon>
        <taxon>Metazoa</taxon>
        <taxon>Ecdysozoa</taxon>
        <taxon>Nematoda</taxon>
        <taxon>Chromadorea</taxon>
        <taxon>Rhabditida</taxon>
        <taxon>Tylenchina</taxon>
        <taxon>Panagrolaimomorpha</taxon>
        <taxon>Strongyloidoidea</taxon>
        <taxon>Strongyloididae</taxon>
        <taxon>Strongyloides</taxon>
    </lineage>
</organism>
<sequence length="79" mass="9288">MHQDNMIKASANLNHLFYEDAINDQNKKEIYSISTKERDYGKKKARKKSSTPLEHPMITRTKKKGHDRVVLILMTKFII</sequence>
<dbReference type="Proteomes" id="UP000035680">
    <property type="component" value="Unassembled WGS sequence"/>
</dbReference>
<feature type="region of interest" description="Disordered" evidence="1">
    <location>
        <begin position="37"/>
        <end position="60"/>
    </location>
</feature>